<comment type="caution">
    <text evidence="2">The sequence shown here is derived from an EMBL/GenBank/DDBJ whole genome shotgun (WGS) entry which is preliminary data.</text>
</comment>
<evidence type="ECO:0000313" key="3">
    <source>
        <dbReference type="Proteomes" id="UP000466442"/>
    </source>
</evidence>
<dbReference type="AlphaFoldDB" id="A0A8S9WJN7"/>
<evidence type="ECO:0000256" key="1">
    <source>
        <dbReference type="SAM" id="Phobius"/>
    </source>
</evidence>
<reference evidence="2" key="1">
    <citation type="journal article" date="2021" name="Mol. Ecol. Resour.">
        <title>Apolygus lucorum genome provides insights into omnivorousness and mesophyll feeding.</title>
        <authorList>
            <person name="Liu Y."/>
            <person name="Liu H."/>
            <person name="Wang H."/>
            <person name="Huang T."/>
            <person name="Liu B."/>
            <person name="Yang B."/>
            <person name="Yin L."/>
            <person name="Li B."/>
            <person name="Zhang Y."/>
            <person name="Zhang S."/>
            <person name="Jiang F."/>
            <person name="Zhang X."/>
            <person name="Ren Y."/>
            <person name="Wang B."/>
            <person name="Wang S."/>
            <person name="Lu Y."/>
            <person name="Wu K."/>
            <person name="Fan W."/>
            <person name="Wang G."/>
        </authorList>
    </citation>
    <scope>NUCLEOTIDE SEQUENCE</scope>
    <source>
        <strain evidence="2">12Hb</strain>
    </source>
</reference>
<sequence>MSETIKNPFQLSKFVPDIPVIIEVATDNHKRETRLVPNLHSQMVFIRALGNQDSIQRRTRVHLNDEIPTIFVDPLVSSNPNQRNWRGILIAMLVIASVLALIVTSVVLLTPPDQGPKIKPGRLKLSHILSHQLAPYTFNGSWISGEEIMYRDEFNNIAVMSAVNCQRKSS</sequence>
<protein>
    <recommendedName>
        <fullName evidence="4">Dipeptidylpeptidase IV N-terminal domain-containing protein</fullName>
    </recommendedName>
</protein>
<evidence type="ECO:0000313" key="2">
    <source>
        <dbReference type="EMBL" id="KAF6197660.1"/>
    </source>
</evidence>
<keyword evidence="1" id="KW-1133">Transmembrane helix</keyword>
<evidence type="ECO:0008006" key="4">
    <source>
        <dbReference type="Google" id="ProtNLM"/>
    </source>
</evidence>
<keyword evidence="1" id="KW-0812">Transmembrane</keyword>
<dbReference type="Proteomes" id="UP000466442">
    <property type="component" value="Unassembled WGS sequence"/>
</dbReference>
<proteinExistence type="predicted"/>
<keyword evidence="1" id="KW-0472">Membrane</keyword>
<accession>A0A8S9WJN7</accession>
<organism evidence="2 3">
    <name type="scientific">Apolygus lucorum</name>
    <name type="common">Small green plant bug</name>
    <name type="synonym">Lygocoris lucorum</name>
    <dbReference type="NCBI Taxonomy" id="248454"/>
    <lineage>
        <taxon>Eukaryota</taxon>
        <taxon>Metazoa</taxon>
        <taxon>Ecdysozoa</taxon>
        <taxon>Arthropoda</taxon>
        <taxon>Hexapoda</taxon>
        <taxon>Insecta</taxon>
        <taxon>Pterygota</taxon>
        <taxon>Neoptera</taxon>
        <taxon>Paraneoptera</taxon>
        <taxon>Hemiptera</taxon>
        <taxon>Heteroptera</taxon>
        <taxon>Panheteroptera</taxon>
        <taxon>Cimicomorpha</taxon>
        <taxon>Miridae</taxon>
        <taxon>Mirini</taxon>
        <taxon>Apolygus</taxon>
    </lineage>
</organism>
<dbReference type="OrthoDB" id="6628750at2759"/>
<name>A0A8S9WJN7_APOLU</name>
<keyword evidence="3" id="KW-1185">Reference proteome</keyword>
<dbReference type="EMBL" id="WIXP02000017">
    <property type="protein sequence ID" value="KAF6197660.1"/>
    <property type="molecule type" value="Genomic_DNA"/>
</dbReference>
<feature type="transmembrane region" description="Helical" evidence="1">
    <location>
        <begin position="88"/>
        <end position="109"/>
    </location>
</feature>
<gene>
    <name evidence="2" type="ORF">GE061_008626</name>
</gene>